<reference evidence="3" key="1">
    <citation type="journal article" date="2016" name="Front. Microbiol.">
        <title>Genome Sequence of the Piezophilic, Mesophilic Sulfate-Reducing Bacterium Desulfovibrio indicus J2T.</title>
        <authorList>
            <person name="Cao J."/>
            <person name="Maignien L."/>
            <person name="Shao Z."/>
            <person name="Alain K."/>
            <person name="Jebbar M."/>
        </authorList>
    </citation>
    <scope>NUCLEOTIDE SEQUENCE</scope>
    <source>
        <strain evidence="3">DSM 16372</strain>
    </source>
</reference>
<evidence type="ECO:0000313" key="3">
    <source>
        <dbReference type="EMBL" id="GJD90726.1"/>
    </source>
</evidence>
<feature type="compositionally biased region" description="Pro residues" evidence="1">
    <location>
        <begin position="151"/>
        <end position="160"/>
    </location>
</feature>
<comment type="caution">
    <text evidence="3">The sequence shown here is derived from an EMBL/GenBank/DDBJ whole genome shotgun (WGS) entry which is preliminary data.</text>
</comment>
<dbReference type="Proteomes" id="UP001055247">
    <property type="component" value="Unassembled WGS sequence"/>
</dbReference>
<name>A0AAV4ZQ57_9HYPH</name>
<keyword evidence="4" id="KW-1185">Reference proteome</keyword>
<organism evidence="3 4">
    <name type="scientific">Methylobacterium hispanicum</name>
    <dbReference type="NCBI Taxonomy" id="270350"/>
    <lineage>
        <taxon>Bacteria</taxon>
        <taxon>Pseudomonadati</taxon>
        <taxon>Pseudomonadota</taxon>
        <taxon>Alphaproteobacteria</taxon>
        <taxon>Hyphomicrobiales</taxon>
        <taxon>Methylobacteriaceae</taxon>
        <taxon>Methylobacterium</taxon>
    </lineage>
</organism>
<proteinExistence type="predicted"/>
<evidence type="ECO:0000313" key="4">
    <source>
        <dbReference type="Proteomes" id="UP001055247"/>
    </source>
</evidence>
<accession>A0AAV4ZQ57</accession>
<sequence length="204" mass="21484">MRIPAVLALALAAIPAAPTRPLAADAAQIVRTARALMDGGRYVRCGLDMKPSDAGGYYRCFDFGPYRVVEDYPRLSVFVTGEDAPFRIFASESGHAGFLFSGPWTTDLAPRLAKHAVDAVSKREAGPSAEARRLDAEARLGRLIESERPKPPPSPAPEPEPSASAVAPPGHDRKPPLAAGNPGTPVGDAALRQALEAAGLTGRR</sequence>
<evidence type="ECO:0000256" key="2">
    <source>
        <dbReference type="SAM" id="SignalP"/>
    </source>
</evidence>
<protein>
    <submittedName>
        <fullName evidence="3">Uncharacterized protein</fullName>
    </submittedName>
</protein>
<reference evidence="3" key="2">
    <citation type="submission" date="2021-08" db="EMBL/GenBank/DDBJ databases">
        <authorList>
            <person name="Tani A."/>
            <person name="Ola A."/>
            <person name="Ogura Y."/>
            <person name="Katsura K."/>
            <person name="Hayashi T."/>
        </authorList>
    </citation>
    <scope>NUCLEOTIDE SEQUENCE</scope>
    <source>
        <strain evidence="3">DSM 16372</strain>
    </source>
</reference>
<dbReference type="EMBL" id="BPQO01000020">
    <property type="protein sequence ID" value="GJD90726.1"/>
    <property type="molecule type" value="Genomic_DNA"/>
</dbReference>
<gene>
    <name evidence="3" type="ORF">BHAOGJBA_4268</name>
</gene>
<feature type="chain" id="PRO_5043921297" evidence="2">
    <location>
        <begin position="24"/>
        <end position="204"/>
    </location>
</feature>
<dbReference type="AlphaFoldDB" id="A0AAV4ZQ57"/>
<keyword evidence="2" id="KW-0732">Signal</keyword>
<evidence type="ECO:0000256" key="1">
    <source>
        <dbReference type="SAM" id="MobiDB-lite"/>
    </source>
</evidence>
<feature type="signal peptide" evidence="2">
    <location>
        <begin position="1"/>
        <end position="23"/>
    </location>
</feature>
<feature type="region of interest" description="Disordered" evidence="1">
    <location>
        <begin position="142"/>
        <end position="204"/>
    </location>
</feature>
<dbReference type="RefSeq" id="WP_238230913.1">
    <property type="nucleotide sequence ID" value="NZ_BPQO01000020.1"/>
</dbReference>